<dbReference type="GO" id="GO:0003954">
    <property type="term" value="F:NADH dehydrogenase activity"/>
    <property type="evidence" value="ECO:0007669"/>
    <property type="project" value="TreeGrafter"/>
</dbReference>
<feature type="transmembrane region" description="Helical" evidence="6">
    <location>
        <begin position="294"/>
        <end position="314"/>
    </location>
</feature>
<feature type="transmembrane region" description="Helical" evidence="6">
    <location>
        <begin position="383"/>
        <end position="406"/>
    </location>
</feature>
<evidence type="ECO:0000313" key="9">
    <source>
        <dbReference type="Proteomes" id="UP000297693"/>
    </source>
</evidence>
<dbReference type="EMBL" id="RQGD01000042">
    <property type="protein sequence ID" value="TGL56978.1"/>
    <property type="molecule type" value="Genomic_DNA"/>
</dbReference>
<name>A0A4R9JZC8_9LEPT</name>
<feature type="domain" description="NADH:quinone oxidoreductase/Mrp antiporter transmembrane" evidence="7">
    <location>
        <begin position="106"/>
        <end position="324"/>
    </location>
</feature>
<comment type="caution">
    <text evidence="8">The sequence shown here is derived from an EMBL/GenBank/DDBJ whole genome shotgun (WGS) entry which is preliminary data.</text>
</comment>
<dbReference type="GO" id="GO:0015990">
    <property type="term" value="P:electron transport coupled proton transport"/>
    <property type="evidence" value="ECO:0007669"/>
    <property type="project" value="TreeGrafter"/>
</dbReference>
<sequence length="472" mass="53523">MAEFYVNKLDFLLEEAYMIGIFCILPILVYLAGRFLLFGSINLNHYETWQMIDFGNLALVMMVYTTMISLFILYYAQKNFEREKNGKRWLVWILLTIFSVHLITVSANLLSILLGFICISLFFHQLLLCFPNRKKSINVAWKKFILSRIGDLFFIFFCYSIYKTIGTLELREIHNLVLSMPIEERMTACFWPSIFLGIACMIKSAQFPLHFWLPETIDAPSPISAIMHAGIINAGGFLLLKFHFLYTPNSLASLIILFVGLMTVIVGGLSMLAQVDIKRKLAYSTLGQMGFMMVEFGLGLYPLILLHIIGHGFYKAYGFLAAGSRDLAPVPKQLGVSFKIIISFLILISPIAIYHKTDDIEYGVLTIFFLSLVGSLPKTLNPMAILVSIFLAIPSIFLLSLGTWMTGIESEQTQLNPMIAIISLLTLSTFSAFIILLPSLNQFKFVNWLYAYASRGFLFSQNSDKIFNKLVN</sequence>
<dbReference type="OrthoDB" id="9807568at2"/>
<protein>
    <recommendedName>
        <fullName evidence="7">NADH:quinone oxidoreductase/Mrp antiporter transmembrane domain-containing protein</fullName>
    </recommendedName>
</protein>
<feature type="transmembrane region" description="Helical" evidence="6">
    <location>
        <begin position="418"/>
        <end position="440"/>
    </location>
</feature>
<keyword evidence="2 5" id="KW-0812">Transmembrane</keyword>
<evidence type="ECO:0000256" key="3">
    <source>
        <dbReference type="ARBA" id="ARBA00022989"/>
    </source>
</evidence>
<comment type="subcellular location">
    <subcellularLocation>
        <location evidence="1">Endomembrane system</location>
        <topology evidence="1">Multi-pass membrane protein</topology>
    </subcellularLocation>
    <subcellularLocation>
        <location evidence="5">Membrane</location>
        <topology evidence="5">Multi-pass membrane protein</topology>
    </subcellularLocation>
</comment>
<feature type="transmembrane region" description="Helical" evidence="6">
    <location>
        <begin position="16"/>
        <end position="37"/>
    </location>
</feature>
<dbReference type="PANTHER" id="PTHR42829">
    <property type="entry name" value="NADH-UBIQUINONE OXIDOREDUCTASE CHAIN 5"/>
    <property type="match status" value="1"/>
</dbReference>
<feature type="transmembrane region" description="Helical" evidence="6">
    <location>
        <begin position="334"/>
        <end position="353"/>
    </location>
</feature>
<evidence type="ECO:0000256" key="1">
    <source>
        <dbReference type="ARBA" id="ARBA00004127"/>
    </source>
</evidence>
<evidence type="ECO:0000259" key="7">
    <source>
        <dbReference type="Pfam" id="PF00361"/>
    </source>
</evidence>
<dbReference type="GO" id="GO:0008137">
    <property type="term" value="F:NADH dehydrogenase (ubiquinone) activity"/>
    <property type="evidence" value="ECO:0007669"/>
    <property type="project" value="InterPro"/>
</dbReference>
<dbReference type="InterPro" id="IPR001750">
    <property type="entry name" value="ND/Mrp_TM"/>
</dbReference>
<feature type="transmembrane region" description="Helical" evidence="6">
    <location>
        <begin position="360"/>
        <end position="377"/>
    </location>
</feature>
<evidence type="ECO:0000256" key="6">
    <source>
        <dbReference type="SAM" id="Phobius"/>
    </source>
</evidence>
<evidence type="ECO:0000256" key="2">
    <source>
        <dbReference type="ARBA" id="ARBA00022692"/>
    </source>
</evidence>
<evidence type="ECO:0000256" key="4">
    <source>
        <dbReference type="ARBA" id="ARBA00023136"/>
    </source>
</evidence>
<evidence type="ECO:0000313" key="8">
    <source>
        <dbReference type="EMBL" id="TGL56978.1"/>
    </source>
</evidence>
<feature type="transmembrane region" description="Helical" evidence="6">
    <location>
        <begin position="113"/>
        <end position="132"/>
    </location>
</feature>
<keyword evidence="3 6" id="KW-1133">Transmembrane helix</keyword>
<proteinExistence type="predicted"/>
<organism evidence="8 9">
    <name type="scientific">Leptospira ognonensis</name>
    <dbReference type="NCBI Taxonomy" id="2484945"/>
    <lineage>
        <taxon>Bacteria</taxon>
        <taxon>Pseudomonadati</taxon>
        <taxon>Spirochaetota</taxon>
        <taxon>Spirochaetia</taxon>
        <taxon>Leptospirales</taxon>
        <taxon>Leptospiraceae</taxon>
        <taxon>Leptospira</taxon>
    </lineage>
</organism>
<dbReference type="AlphaFoldDB" id="A0A4R9JZC8"/>
<dbReference type="Pfam" id="PF00361">
    <property type="entry name" value="Proton_antipo_M"/>
    <property type="match status" value="1"/>
</dbReference>
<feature type="transmembrane region" description="Helical" evidence="6">
    <location>
        <begin position="251"/>
        <end position="273"/>
    </location>
</feature>
<dbReference type="GO" id="GO:0042773">
    <property type="term" value="P:ATP synthesis coupled electron transport"/>
    <property type="evidence" value="ECO:0007669"/>
    <property type="project" value="InterPro"/>
</dbReference>
<dbReference type="Proteomes" id="UP000297693">
    <property type="component" value="Unassembled WGS sequence"/>
</dbReference>
<dbReference type="RefSeq" id="WP_135624814.1">
    <property type="nucleotide sequence ID" value="NZ_RQGD01000042.1"/>
</dbReference>
<dbReference type="GO" id="GO:0016020">
    <property type="term" value="C:membrane"/>
    <property type="evidence" value="ECO:0007669"/>
    <property type="project" value="UniProtKB-SubCell"/>
</dbReference>
<reference evidence="8" key="1">
    <citation type="journal article" date="2019" name="PLoS Negl. Trop. Dis.">
        <title>Revisiting the worldwide diversity of Leptospira species in the environment.</title>
        <authorList>
            <person name="Vincent A.T."/>
            <person name="Schiettekatte O."/>
            <person name="Bourhy P."/>
            <person name="Veyrier F.J."/>
            <person name="Picardeau M."/>
        </authorList>
    </citation>
    <scope>NUCLEOTIDE SEQUENCE [LARGE SCALE GENOMIC DNA]</scope>
    <source>
        <strain evidence="8">201702476</strain>
    </source>
</reference>
<dbReference type="GO" id="GO:0012505">
    <property type="term" value="C:endomembrane system"/>
    <property type="evidence" value="ECO:0007669"/>
    <property type="project" value="UniProtKB-SubCell"/>
</dbReference>
<evidence type="ECO:0000256" key="5">
    <source>
        <dbReference type="RuleBase" id="RU000320"/>
    </source>
</evidence>
<accession>A0A4R9JZC8</accession>
<feature type="transmembrane region" description="Helical" evidence="6">
    <location>
        <begin position="144"/>
        <end position="162"/>
    </location>
</feature>
<keyword evidence="4 6" id="KW-0472">Membrane</keyword>
<feature type="transmembrane region" description="Helical" evidence="6">
    <location>
        <begin position="57"/>
        <end position="77"/>
    </location>
</feature>
<keyword evidence="9" id="KW-1185">Reference proteome</keyword>
<feature type="transmembrane region" description="Helical" evidence="6">
    <location>
        <begin position="225"/>
        <end position="245"/>
    </location>
</feature>
<dbReference type="InterPro" id="IPR003945">
    <property type="entry name" value="NU5C-like"/>
</dbReference>
<dbReference type="PRINTS" id="PR01434">
    <property type="entry name" value="NADHDHGNASE5"/>
</dbReference>
<gene>
    <name evidence="8" type="ORF">EHQ58_15440</name>
</gene>
<feature type="transmembrane region" description="Helical" evidence="6">
    <location>
        <begin position="89"/>
        <end position="107"/>
    </location>
</feature>
<dbReference type="PANTHER" id="PTHR42829:SF1">
    <property type="entry name" value="INORGANIC CARBON TRANSPORTER SUBUNIT DABB-RELATED"/>
    <property type="match status" value="1"/>
</dbReference>